<gene>
    <name evidence="1" type="ORF">DB31_0993</name>
</gene>
<accession>A0A085WFQ7</accession>
<dbReference type="EMBL" id="JMCB01000010">
    <property type="protein sequence ID" value="KFE66520.1"/>
    <property type="molecule type" value="Genomic_DNA"/>
</dbReference>
<dbReference type="RefSeq" id="WP_276203650.1">
    <property type="nucleotide sequence ID" value="NZ_JMCB01000010.1"/>
</dbReference>
<reference evidence="1 2" key="1">
    <citation type="submission" date="2014-04" db="EMBL/GenBank/DDBJ databases">
        <title>Genome assembly of Hyalangium minutum DSM 14724.</title>
        <authorList>
            <person name="Sharma G."/>
            <person name="Subramanian S."/>
        </authorList>
    </citation>
    <scope>NUCLEOTIDE SEQUENCE [LARGE SCALE GENOMIC DNA]</scope>
    <source>
        <strain evidence="1 2">DSM 14724</strain>
    </source>
</reference>
<dbReference type="Proteomes" id="UP000028725">
    <property type="component" value="Unassembled WGS sequence"/>
</dbReference>
<evidence type="ECO:0000313" key="1">
    <source>
        <dbReference type="EMBL" id="KFE66520.1"/>
    </source>
</evidence>
<proteinExistence type="predicted"/>
<dbReference type="AlphaFoldDB" id="A0A085WFQ7"/>
<evidence type="ECO:0000313" key="2">
    <source>
        <dbReference type="Proteomes" id="UP000028725"/>
    </source>
</evidence>
<sequence>MELTGRFKSDAEESRAKATLAPYAQWLEERLGLPILAPAQ</sequence>
<comment type="caution">
    <text evidence="1">The sequence shown here is derived from an EMBL/GenBank/DDBJ whole genome shotgun (WGS) entry which is preliminary data.</text>
</comment>
<name>A0A085WFQ7_9BACT</name>
<organism evidence="1 2">
    <name type="scientific">Hyalangium minutum</name>
    <dbReference type="NCBI Taxonomy" id="394096"/>
    <lineage>
        <taxon>Bacteria</taxon>
        <taxon>Pseudomonadati</taxon>
        <taxon>Myxococcota</taxon>
        <taxon>Myxococcia</taxon>
        <taxon>Myxococcales</taxon>
        <taxon>Cystobacterineae</taxon>
        <taxon>Archangiaceae</taxon>
        <taxon>Hyalangium</taxon>
    </lineage>
</organism>
<keyword evidence="2" id="KW-1185">Reference proteome</keyword>
<protein>
    <submittedName>
        <fullName evidence="1">Uncharacterized protein</fullName>
    </submittedName>
</protein>